<dbReference type="eggNOG" id="KOG4243">
    <property type="taxonomic scope" value="Eukaryota"/>
</dbReference>
<evidence type="ECO:0000313" key="4">
    <source>
        <dbReference type="WormBase" id="Y71G12B.35"/>
    </source>
</evidence>
<gene>
    <name evidence="2" type="ORF">CELE_Y71G12B.35</name>
    <name evidence="2 4" type="ORF">Y71G12B.35</name>
</gene>
<name>C0VXW0_CAEEL</name>
<dbReference type="AGR" id="WB:WBGene00185098"/>
<dbReference type="InParanoid" id="C0VXW0"/>
<keyword evidence="3" id="KW-1185">Reference proteome</keyword>
<organism evidence="2 3">
    <name type="scientific">Caenorhabditis elegans</name>
    <dbReference type="NCBI Taxonomy" id="6239"/>
    <lineage>
        <taxon>Eukaryota</taxon>
        <taxon>Metazoa</taxon>
        <taxon>Ecdysozoa</taxon>
        <taxon>Nematoda</taxon>
        <taxon>Chromadorea</taxon>
        <taxon>Rhabditida</taxon>
        <taxon>Rhabditina</taxon>
        <taxon>Rhabditomorpha</taxon>
        <taxon>Rhabditoidea</taxon>
        <taxon>Rhabditidae</taxon>
        <taxon>Peloderinae</taxon>
        <taxon>Caenorhabditis</taxon>
    </lineage>
</organism>
<accession>C0VXW0</accession>
<dbReference type="AlphaFoldDB" id="C0VXW0"/>
<dbReference type="GeneID" id="13179386"/>
<dbReference type="WormBase" id="Y71G12B.35">
    <property type="protein sequence ID" value="CE43623"/>
    <property type="gene ID" value="WBGene00185098"/>
</dbReference>
<dbReference type="Proteomes" id="UP000001940">
    <property type="component" value="Chromosome I"/>
</dbReference>
<dbReference type="OrthoDB" id="5825280at2759"/>
<evidence type="ECO:0000256" key="1">
    <source>
        <dbReference type="SAM" id="MobiDB-lite"/>
    </source>
</evidence>
<dbReference type="HOGENOM" id="CLU_795085_0_0_1"/>
<dbReference type="STRING" id="6239.Y71G12B.35.1"/>
<reference evidence="2 3" key="1">
    <citation type="journal article" date="1998" name="Science">
        <title>Genome sequence of the nematode C. elegans: a platform for investigating biology.</title>
        <authorList>
            <consortium name="The C. elegans sequencing consortium"/>
            <person name="Sulson J.E."/>
            <person name="Waterston R."/>
        </authorList>
    </citation>
    <scope>NUCLEOTIDE SEQUENCE [LARGE SCALE GENOMIC DNA]</scope>
    <source>
        <strain evidence="2 3">Bristol N2</strain>
    </source>
</reference>
<evidence type="ECO:0000313" key="2">
    <source>
        <dbReference type="EMBL" id="CCD67985.1"/>
    </source>
</evidence>
<dbReference type="RefSeq" id="NP_001249029.1">
    <property type="nucleotide sequence ID" value="NM_001262100.1"/>
</dbReference>
<dbReference type="PaxDb" id="6239-Y71G12B.35"/>
<protein>
    <submittedName>
        <fullName evidence="2">DUF4476 domain-containing protein</fullName>
    </submittedName>
</protein>
<dbReference type="KEGG" id="cel:CELE_Y71G12B.35"/>
<dbReference type="EMBL" id="BX284601">
    <property type="protein sequence ID" value="CCD67985.1"/>
    <property type="molecule type" value="Genomic_DNA"/>
</dbReference>
<dbReference type="CTD" id="13179386"/>
<dbReference type="OMA" id="CRILITP"/>
<feature type="compositionally biased region" description="Polar residues" evidence="1">
    <location>
        <begin position="168"/>
        <end position="178"/>
    </location>
</feature>
<evidence type="ECO:0000313" key="3">
    <source>
        <dbReference type="Proteomes" id="UP000001940"/>
    </source>
</evidence>
<dbReference type="Bgee" id="WBGene00185098">
    <property type="expression patterns" value="Expressed in embryo and 3 other cell types or tissues"/>
</dbReference>
<sequence length="349" mass="38794">MKSPESADIELKARRIAYQMSRELEKTDVRDDFQNALLSLPMSETDKNVGFNAFLKLQVDIKESLKNYSKFGKKSNFLKLLTAKQLKSLDHMLKSTSPDVEINEKNDKIWENGSFSGEHVVAKTVKIVDGVAAHLPEHPIPANIPPLHVAQLYDDDFEQEDEDDLEWLSSQPGGSSSRIPDVPSEPLPRSAGISEKVPEKQMSTRKIVSRARQIAKSDAQIQTEQIEKERVDTAEIGTNCNIIVTPRVLENDDPRGSEFVEKSPFLSPISTAISDISEGEVVQLRSTDNVITVTSRGRIVATPRVIEDDDVVDHHFGSFDSNVLVEKSTSPFGVAEVDMSISSAHSHFE</sequence>
<dbReference type="FunCoup" id="C0VXW0">
    <property type="interactions" value="1381"/>
</dbReference>
<proteinExistence type="predicted"/>
<feature type="region of interest" description="Disordered" evidence="1">
    <location>
        <begin position="160"/>
        <end position="205"/>
    </location>
</feature>